<keyword evidence="2" id="KW-0805">Transcription regulation</keyword>
<reference evidence="9" key="1">
    <citation type="submission" date="2020-10" db="EMBL/GenBank/DDBJ databases">
        <title>ChiBAC.</title>
        <authorList>
            <person name="Zenner C."/>
            <person name="Hitch T.C.A."/>
            <person name="Clavel T."/>
        </authorList>
    </citation>
    <scope>NUCLEOTIDE SEQUENCE</scope>
    <source>
        <strain evidence="9">DSM 107454</strain>
    </source>
</reference>
<protein>
    <recommendedName>
        <fullName evidence="1">Stage 0 sporulation protein A homolog</fullName>
    </recommendedName>
</protein>
<dbReference type="GO" id="GO:0043565">
    <property type="term" value="F:sequence-specific DNA binding"/>
    <property type="evidence" value="ECO:0007669"/>
    <property type="project" value="InterPro"/>
</dbReference>
<dbReference type="Gene3D" id="3.40.50.2300">
    <property type="match status" value="1"/>
</dbReference>
<dbReference type="Gene3D" id="1.10.10.60">
    <property type="entry name" value="Homeodomain-like"/>
    <property type="match status" value="2"/>
</dbReference>
<evidence type="ECO:0000256" key="3">
    <source>
        <dbReference type="ARBA" id="ARBA00023125"/>
    </source>
</evidence>
<organism evidence="9 10">
    <name type="scientific">Ructibacterium gallinarum</name>
    <dbReference type="NCBI Taxonomy" id="2779355"/>
    <lineage>
        <taxon>Bacteria</taxon>
        <taxon>Bacillati</taxon>
        <taxon>Bacillota</taxon>
        <taxon>Clostridia</taxon>
        <taxon>Eubacteriales</taxon>
        <taxon>Oscillospiraceae</taxon>
        <taxon>Ructibacterium</taxon>
    </lineage>
</organism>
<dbReference type="PROSITE" id="PS01124">
    <property type="entry name" value="HTH_ARAC_FAMILY_2"/>
    <property type="match status" value="1"/>
</dbReference>
<dbReference type="SMART" id="SM00342">
    <property type="entry name" value="HTH_ARAC"/>
    <property type="match status" value="1"/>
</dbReference>
<evidence type="ECO:0000259" key="8">
    <source>
        <dbReference type="PROSITE" id="PS50110"/>
    </source>
</evidence>
<evidence type="ECO:0000256" key="5">
    <source>
        <dbReference type="ARBA" id="ARBA00024867"/>
    </source>
</evidence>
<dbReference type="EMBL" id="JADCKB010000026">
    <property type="protein sequence ID" value="MBE5040911.1"/>
    <property type="molecule type" value="Genomic_DNA"/>
</dbReference>
<gene>
    <name evidence="9" type="ORF">INF28_10615</name>
</gene>
<comment type="function">
    <text evidence="5">May play the central regulatory role in sporulation. It may be an element of the effector pathway responsible for the activation of sporulation genes in response to nutritional stress. Spo0A may act in concert with spo0H (a sigma factor) to control the expression of some genes that are critical to the sporulation process.</text>
</comment>
<dbReference type="InterPro" id="IPR001789">
    <property type="entry name" value="Sig_transdc_resp-reg_receiver"/>
</dbReference>
<dbReference type="RefSeq" id="WP_226393453.1">
    <property type="nucleotide sequence ID" value="NZ_JADCKB010000026.1"/>
</dbReference>
<proteinExistence type="predicted"/>
<dbReference type="InterPro" id="IPR018060">
    <property type="entry name" value="HTH_AraC"/>
</dbReference>
<evidence type="ECO:0000256" key="1">
    <source>
        <dbReference type="ARBA" id="ARBA00018672"/>
    </source>
</evidence>
<dbReference type="SMART" id="SM00448">
    <property type="entry name" value="REC"/>
    <property type="match status" value="1"/>
</dbReference>
<keyword evidence="10" id="KW-1185">Reference proteome</keyword>
<dbReference type="SUPFAM" id="SSF52172">
    <property type="entry name" value="CheY-like"/>
    <property type="match status" value="1"/>
</dbReference>
<dbReference type="GO" id="GO:0000160">
    <property type="term" value="P:phosphorelay signal transduction system"/>
    <property type="evidence" value="ECO:0007669"/>
    <property type="project" value="InterPro"/>
</dbReference>
<dbReference type="CDD" id="cd17536">
    <property type="entry name" value="REC_YesN-like"/>
    <property type="match status" value="1"/>
</dbReference>
<keyword evidence="3" id="KW-0238">DNA-binding</keyword>
<name>A0A9D5M2G3_9FIRM</name>
<evidence type="ECO:0000313" key="10">
    <source>
        <dbReference type="Proteomes" id="UP000806542"/>
    </source>
</evidence>
<evidence type="ECO:0000313" key="9">
    <source>
        <dbReference type="EMBL" id="MBE5040911.1"/>
    </source>
</evidence>
<dbReference type="InterPro" id="IPR009057">
    <property type="entry name" value="Homeodomain-like_sf"/>
</dbReference>
<evidence type="ECO:0000259" key="7">
    <source>
        <dbReference type="PROSITE" id="PS01124"/>
    </source>
</evidence>
<dbReference type="AlphaFoldDB" id="A0A9D5M2G3"/>
<sequence>MDKIYKAILIDDEIFALDLLKKIKLWDQYGIEITACFKSAEEAMTVIDKMKPDIIFCDIQMEKMSGIDFAKYCYENYPHTTFVLMSAYTDFHYAQQAIKYGVTDYITKPITRTKLEECIKGIISKHDNKSTQTLESYDRNFIDYTKKHFFLQKLISDIRNGMIMSLNDVDKIIESSELSSDLLKSFSMSFKIHINNYSAYMEHIWKYGNSRLYSAISNIMTKISTDIYIIIVSMQQETIECVLISNSVKMDTYLDEIKNLCFSILKLEIEYIEKNKVMQFEEIIKSYFPVTADERRKQLINKTLAMIDQEYANPDFDLDYVLKKTFVSKSYFCKIFKIETGITFTHMLNNIRLEHSIPYLLDCKNKISSIYEFVGFSSNRYYYKLFTEKYGITPAEYRNQHIMR</sequence>
<accession>A0A9D5M2G3</accession>
<feature type="modified residue" description="4-aspartylphosphate" evidence="6">
    <location>
        <position position="58"/>
    </location>
</feature>
<evidence type="ECO:0000256" key="6">
    <source>
        <dbReference type="PROSITE-ProRule" id="PRU00169"/>
    </source>
</evidence>
<dbReference type="GO" id="GO:0003700">
    <property type="term" value="F:DNA-binding transcription factor activity"/>
    <property type="evidence" value="ECO:0007669"/>
    <property type="project" value="InterPro"/>
</dbReference>
<dbReference type="PROSITE" id="PS50110">
    <property type="entry name" value="RESPONSE_REGULATORY"/>
    <property type="match status" value="1"/>
</dbReference>
<evidence type="ECO:0000256" key="2">
    <source>
        <dbReference type="ARBA" id="ARBA00023015"/>
    </source>
</evidence>
<dbReference type="Proteomes" id="UP000806542">
    <property type="component" value="Unassembled WGS sequence"/>
</dbReference>
<dbReference type="Pfam" id="PF00072">
    <property type="entry name" value="Response_reg"/>
    <property type="match status" value="1"/>
</dbReference>
<dbReference type="Pfam" id="PF12833">
    <property type="entry name" value="HTH_18"/>
    <property type="match status" value="1"/>
</dbReference>
<evidence type="ECO:0000256" key="4">
    <source>
        <dbReference type="ARBA" id="ARBA00023163"/>
    </source>
</evidence>
<keyword evidence="6" id="KW-0597">Phosphoprotein</keyword>
<feature type="domain" description="Response regulatory" evidence="8">
    <location>
        <begin position="6"/>
        <end position="123"/>
    </location>
</feature>
<dbReference type="SUPFAM" id="SSF46689">
    <property type="entry name" value="Homeodomain-like"/>
    <property type="match status" value="1"/>
</dbReference>
<feature type="domain" description="HTH araC/xylS-type" evidence="7">
    <location>
        <begin position="301"/>
        <end position="400"/>
    </location>
</feature>
<dbReference type="PANTHER" id="PTHR43280:SF2">
    <property type="entry name" value="HTH-TYPE TRANSCRIPTIONAL REGULATOR EXSA"/>
    <property type="match status" value="1"/>
</dbReference>
<dbReference type="InterPro" id="IPR011006">
    <property type="entry name" value="CheY-like_superfamily"/>
</dbReference>
<dbReference type="PANTHER" id="PTHR43280">
    <property type="entry name" value="ARAC-FAMILY TRANSCRIPTIONAL REGULATOR"/>
    <property type="match status" value="1"/>
</dbReference>
<keyword evidence="4" id="KW-0804">Transcription</keyword>
<comment type="caution">
    <text evidence="9">The sequence shown here is derived from an EMBL/GenBank/DDBJ whole genome shotgun (WGS) entry which is preliminary data.</text>
</comment>